<dbReference type="Gramene" id="TuG1812G0700005703.01.T01">
    <property type="protein sequence ID" value="TuG1812G0700005703.01.T01"/>
    <property type="gene ID" value="TuG1812G0700005703.01"/>
</dbReference>
<organism evidence="3 4">
    <name type="scientific">Triticum urartu</name>
    <name type="common">Red wild einkorn</name>
    <name type="synonym">Crithodium urartu</name>
    <dbReference type="NCBI Taxonomy" id="4572"/>
    <lineage>
        <taxon>Eukaryota</taxon>
        <taxon>Viridiplantae</taxon>
        <taxon>Streptophyta</taxon>
        <taxon>Embryophyta</taxon>
        <taxon>Tracheophyta</taxon>
        <taxon>Spermatophyta</taxon>
        <taxon>Magnoliopsida</taxon>
        <taxon>Liliopsida</taxon>
        <taxon>Poales</taxon>
        <taxon>Poaceae</taxon>
        <taxon>BOP clade</taxon>
        <taxon>Pooideae</taxon>
        <taxon>Triticodae</taxon>
        <taxon>Triticeae</taxon>
        <taxon>Triticinae</taxon>
        <taxon>Triticum</taxon>
    </lineage>
</organism>
<sequence length="196" mass="21954">MVGHCAPACHCPSPAAAFMPPVAVYHSRSTSNKARSSTTPLLEPRPRPAVVDDESHRKFRYFGVSGYMFMAAVIVSLIFWTDWQDSLTTAIMFSYSTGMILLLLKHWDNKEDQPARRCHESTWVQMLVVTGIMLVSLVLMVSIFPDKWDHVAMIVFVSLVAAAFSFLLLNVWDAQHEWERAQAASAGFDETSTDLA</sequence>
<keyword evidence="2" id="KW-0812">Transmembrane</keyword>
<reference evidence="3" key="2">
    <citation type="submission" date="2018-03" db="EMBL/GenBank/DDBJ databases">
        <title>The Triticum urartu genome reveals the dynamic nature of wheat genome evolution.</title>
        <authorList>
            <person name="Ling H."/>
            <person name="Ma B."/>
            <person name="Shi X."/>
            <person name="Liu H."/>
            <person name="Dong L."/>
            <person name="Sun H."/>
            <person name="Cao Y."/>
            <person name="Gao Q."/>
            <person name="Zheng S."/>
            <person name="Li Y."/>
            <person name="Yu Y."/>
            <person name="Du H."/>
            <person name="Qi M."/>
            <person name="Li Y."/>
            <person name="Yu H."/>
            <person name="Cui Y."/>
            <person name="Wang N."/>
            <person name="Chen C."/>
            <person name="Wu H."/>
            <person name="Zhao Y."/>
            <person name="Zhang J."/>
            <person name="Li Y."/>
            <person name="Zhou W."/>
            <person name="Zhang B."/>
            <person name="Hu W."/>
            <person name="Eijk M."/>
            <person name="Tang J."/>
            <person name="Witsenboer H."/>
            <person name="Zhao S."/>
            <person name="Li Z."/>
            <person name="Zhang A."/>
            <person name="Wang D."/>
            <person name="Liang C."/>
        </authorList>
    </citation>
    <scope>NUCLEOTIDE SEQUENCE [LARGE SCALE GENOMIC DNA]</scope>
    <source>
        <strain evidence="3">cv. G1812</strain>
    </source>
</reference>
<dbReference type="AlphaFoldDB" id="A0A8R7VD74"/>
<feature type="transmembrane region" description="Helical" evidence="2">
    <location>
        <begin position="124"/>
        <end position="144"/>
    </location>
</feature>
<feature type="region of interest" description="Disordered" evidence="1">
    <location>
        <begin position="29"/>
        <end position="48"/>
    </location>
</feature>
<feature type="transmembrane region" description="Helical" evidence="2">
    <location>
        <begin position="86"/>
        <end position="104"/>
    </location>
</feature>
<evidence type="ECO:0000313" key="4">
    <source>
        <dbReference type="Proteomes" id="UP000015106"/>
    </source>
</evidence>
<accession>A0A8R7VD74</accession>
<dbReference type="EnsemblPlants" id="TuG1812G0700005703.01.T01">
    <property type="protein sequence ID" value="TuG1812G0700005703.01.T01"/>
    <property type="gene ID" value="TuG1812G0700005703.01"/>
</dbReference>
<dbReference type="Proteomes" id="UP000015106">
    <property type="component" value="Chromosome 7"/>
</dbReference>
<proteinExistence type="predicted"/>
<keyword evidence="2" id="KW-0472">Membrane</keyword>
<feature type="compositionally biased region" description="Polar residues" evidence="1">
    <location>
        <begin position="29"/>
        <end position="40"/>
    </location>
</feature>
<feature type="transmembrane region" description="Helical" evidence="2">
    <location>
        <begin position="150"/>
        <end position="172"/>
    </location>
</feature>
<feature type="transmembrane region" description="Helical" evidence="2">
    <location>
        <begin position="61"/>
        <end position="80"/>
    </location>
</feature>
<keyword evidence="2" id="KW-1133">Transmembrane helix</keyword>
<evidence type="ECO:0000256" key="2">
    <source>
        <dbReference type="SAM" id="Phobius"/>
    </source>
</evidence>
<evidence type="ECO:0000256" key="1">
    <source>
        <dbReference type="SAM" id="MobiDB-lite"/>
    </source>
</evidence>
<reference evidence="4" key="1">
    <citation type="journal article" date="2013" name="Nature">
        <title>Draft genome of the wheat A-genome progenitor Triticum urartu.</title>
        <authorList>
            <person name="Ling H.Q."/>
            <person name="Zhao S."/>
            <person name="Liu D."/>
            <person name="Wang J."/>
            <person name="Sun H."/>
            <person name="Zhang C."/>
            <person name="Fan H."/>
            <person name="Li D."/>
            <person name="Dong L."/>
            <person name="Tao Y."/>
            <person name="Gao C."/>
            <person name="Wu H."/>
            <person name="Li Y."/>
            <person name="Cui Y."/>
            <person name="Guo X."/>
            <person name="Zheng S."/>
            <person name="Wang B."/>
            <person name="Yu K."/>
            <person name="Liang Q."/>
            <person name="Yang W."/>
            <person name="Lou X."/>
            <person name="Chen J."/>
            <person name="Feng M."/>
            <person name="Jian J."/>
            <person name="Zhang X."/>
            <person name="Luo G."/>
            <person name="Jiang Y."/>
            <person name="Liu J."/>
            <person name="Wang Z."/>
            <person name="Sha Y."/>
            <person name="Zhang B."/>
            <person name="Wu H."/>
            <person name="Tang D."/>
            <person name="Shen Q."/>
            <person name="Xue P."/>
            <person name="Zou S."/>
            <person name="Wang X."/>
            <person name="Liu X."/>
            <person name="Wang F."/>
            <person name="Yang Y."/>
            <person name="An X."/>
            <person name="Dong Z."/>
            <person name="Zhang K."/>
            <person name="Zhang X."/>
            <person name="Luo M.C."/>
            <person name="Dvorak J."/>
            <person name="Tong Y."/>
            <person name="Wang J."/>
            <person name="Yang H."/>
            <person name="Li Z."/>
            <person name="Wang D."/>
            <person name="Zhang A."/>
            <person name="Wang J."/>
        </authorList>
    </citation>
    <scope>NUCLEOTIDE SEQUENCE</scope>
    <source>
        <strain evidence="4">cv. G1812</strain>
    </source>
</reference>
<name>A0A8R7VD74_TRIUA</name>
<protein>
    <submittedName>
        <fullName evidence="3">Uncharacterized protein</fullName>
    </submittedName>
</protein>
<reference evidence="3" key="3">
    <citation type="submission" date="2022-06" db="UniProtKB">
        <authorList>
            <consortium name="EnsemblPlants"/>
        </authorList>
    </citation>
    <scope>IDENTIFICATION</scope>
</reference>
<evidence type="ECO:0000313" key="3">
    <source>
        <dbReference type="EnsemblPlants" id="TuG1812G0700005703.01.T01"/>
    </source>
</evidence>
<keyword evidence="4" id="KW-1185">Reference proteome</keyword>